<evidence type="ECO:0000313" key="3">
    <source>
        <dbReference type="EMBL" id="MCW1246712.1"/>
    </source>
</evidence>
<evidence type="ECO:0000313" key="4">
    <source>
        <dbReference type="Proteomes" id="UP001061999"/>
    </source>
</evidence>
<keyword evidence="4" id="KW-1185">Reference proteome</keyword>
<feature type="domain" description="Dermonecrotic toxin N-terminal" evidence="2">
    <location>
        <begin position="385"/>
        <end position="626"/>
    </location>
</feature>
<sequence>MTSLSQADNPRALVRNVSQQFAGRPTFEQAVHDMLEQAIKARYPSLTLDLSKTQLACPGTDTPAWRFQPFMPLVLDYLAHGTPVKLGSNGQPACYLSDTLPHRPQPAAGGLDMAVIEKLLAELPWTVPIGLADALARYWNLDIDNGATTHAGARTNRWQWLSDTLKNGLHVQALRQPRLPEPAREALDQIVRWPDRDQRVSQNPSPVYAYSLKSRVTQGMSRTELPSCEILLLHYTPSGLVILLCSPGSAVQAFDSMEAFNRHWGALIAKRYVVDTVSCQRYEIDGDAFDTQAAMILERQLADVEAIALPSHIGLQDLEALYSELSDPTRHLGDVPRLNAGATTKLKPLLPEWLEKASLADRTTFQRYTLALASVKQRGQDWHPIDDIRTFTADALLAQMEKANESSSNKVPPRQFHPDDVELTFTVSAGYPGAVGISEKRAMSLTQLAIDNLVSRPSGHVTLSHRQGLALPSWLTADFISRRGGLIEQVDIGTTYPRYLHETLLSDSLQAHNNRRLFAEQIPAQLRLEALQNMLDNRNGMTRQGLGLIEAVLQPDVDGQRIDGRAVVIRHLAFLRKPEARPDVVTNMFIVEAHDATNGPHVLYRPLYTPVLLEFPTRQALLRAVAITGDLQDSILTWMSDAARPVYANGGFTEPHVVHFFQGDEFSVPEKPAPATLALDGGDDELLQYLRNGKLMEFLYGCNAQALVTQADRQSVSNSESRWAVFLKGGSLLFNTLLFPLLRGPAMASVWLLNLMASATQDFPALNSGDPATRESAAVDLLINLALLVSQVPSLREPSLPALSTAIKNQAMRAPATRFIPEQWPAPATPALLEGPVALPGADAPAAILDLKFSNARRRLTPEQHAQLRNMQVAQPASLPNPIRHGSLKGLYVIDNRWHALVEGHLYRIDLESQDSVNIIDPLAPSHRGPLLQTDNQGNWTLDLRLRLRGGMPPRRIAEQRRLNKERAFELTKEIHTITAQEVERQKALDVAQSVMERLEEASAYTEKQRAPKRKVYYDLLNEQTNNYMKLLDSAPERASLGIELPSDMLRKLMENIINNARKAFVVAEMDYAAINAAYPHFQEKGSAMAAFLRDPAAYFKFIDAVSDINDRKIHWLELKDKLLDKLLNLDPAGAQAFERLTADRPIDEASATGIRGLQLATLPMLAIKHRSTDLPDSLYRIVRPLGKHVRTHAEMRMYDLSPSEQLQVLESLTEHYGGALDALQGMKTLYAEDIHESYFDRMIGVVKSLYEEVSGKLAAHVKPEPTPNKQPPRRAKATAGRAQKKVIKTRRSGVLIGDLKPAGTTLPIEVVELRSEVDNELIATYSRHEDVWDVIEVQRPAPVPTTRALNAIKRDARELLGELAERLRRAERYRQHCRHPQEIEEIMANEASRYRTLTEELDRAFAASQTPRTPADETLSTHLSDAISELTNKGSALRTELSLQLPPTDGNLRYLFEKNLIQVARLGERKALKGTRKDFLQEYAINDRDGFPLWYAHFHYETAETPKADYSVAHLKSKDQRREHYHSLLAKADSPYAVVNVHRGQIGKSLAHAKFLPLAP</sequence>
<name>A0ABT3FC85_9PSED</name>
<comment type="caution">
    <text evidence="3">The sequence shown here is derived from an EMBL/GenBank/DDBJ whole genome shotgun (WGS) entry which is preliminary data.</text>
</comment>
<evidence type="ECO:0000259" key="2">
    <source>
        <dbReference type="Pfam" id="PF20178"/>
    </source>
</evidence>
<dbReference type="Pfam" id="PF20178">
    <property type="entry name" value="ToxA_N"/>
    <property type="match status" value="1"/>
</dbReference>
<dbReference type="EMBL" id="JAOSHO010000339">
    <property type="protein sequence ID" value="MCW1246712.1"/>
    <property type="molecule type" value="Genomic_DNA"/>
</dbReference>
<accession>A0ABT3FC85</accession>
<dbReference type="InterPro" id="IPR046673">
    <property type="entry name" value="ToxA_N"/>
</dbReference>
<protein>
    <recommendedName>
        <fullName evidence="2">Dermonecrotic toxin N-terminal domain-containing protein</fullName>
    </recommendedName>
</protein>
<evidence type="ECO:0000256" key="1">
    <source>
        <dbReference type="SAM" id="MobiDB-lite"/>
    </source>
</evidence>
<reference evidence="3" key="1">
    <citation type="submission" date="2022-07" db="EMBL/GenBank/DDBJ databases">
        <title>Pseudomonas agronomica sp. nov.: a novel bacterium with biotechnological application in the synthesis of biofertilizers from valorized agricultural residues.</title>
        <authorList>
            <person name="Robas M."/>
            <person name="Fernandez V.M."/>
            <person name="Luna L."/>
            <person name="Provanza A."/>
            <person name="Jimenez P.A."/>
        </authorList>
    </citation>
    <scope>NUCLEOTIDE SEQUENCE</scope>
    <source>
        <strain evidence="3">SAICEU22T</strain>
    </source>
</reference>
<organism evidence="3 4">
    <name type="scientific">Pseudomonas agronomica</name>
    <dbReference type="NCBI Taxonomy" id="2979328"/>
    <lineage>
        <taxon>Bacteria</taxon>
        <taxon>Pseudomonadati</taxon>
        <taxon>Pseudomonadota</taxon>
        <taxon>Gammaproteobacteria</taxon>
        <taxon>Pseudomonadales</taxon>
        <taxon>Pseudomonadaceae</taxon>
        <taxon>Pseudomonas</taxon>
    </lineage>
</organism>
<proteinExistence type="predicted"/>
<feature type="region of interest" description="Disordered" evidence="1">
    <location>
        <begin position="1261"/>
        <end position="1281"/>
    </location>
</feature>
<dbReference type="RefSeq" id="WP_264430138.1">
    <property type="nucleotide sequence ID" value="NZ_JAOSHO010000339.1"/>
</dbReference>
<dbReference type="Proteomes" id="UP001061999">
    <property type="component" value="Unassembled WGS sequence"/>
</dbReference>
<gene>
    <name evidence="3" type="ORF">OC610_20015</name>
</gene>
<feature type="compositionally biased region" description="Basic residues" evidence="1">
    <location>
        <begin position="1272"/>
        <end position="1281"/>
    </location>
</feature>